<dbReference type="Pfam" id="PF04674">
    <property type="entry name" value="Phi_1"/>
    <property type="match status" value="1"/>
</dbReference>
<protein>
    <submittedName>
        <fullName evidence="8">Protein EXORDIUM-like 3</fullName>
    </submittedName>
</protein>
<accession>A0A9R0I3D8</accession>
<dbReference type="InterPro" id="IPR006766">
    <property type="entry name" value="EXORDIUM-like"/>
</dbReference>
<dbReference type="RefSeq" id="XP_021842082.2">
    <property type="nucleotide sequence ID" value="XM_021986390.2"/>
</dbReference>
<reference evidence="8" key="2">
    <citation type="submission" date="2025-08" db="UniProtKB">
        <authorList>
            <consortium name="RefSeq"/>
        </authorList>
    </citation>
    <scope>IDENTIFICATION</scope>
    <source>
        <tissue evidence="8">Leaf</tissue>
    </source>
</reference>
<dbReference type="GO" id="GO:0048046">
    <property type="term" value="C:apoplast"/>
    <property type="evidence" value="ECO:0007669"/>
    <property type="project" value="UniProtKB-SubCell"/>
</dbReference>
<evidence type="ECO:0000256" key="2">
    <source>
        <dbReference type="ARBA" id="ARBA00022523"/>
    </source>
</evidence>
<feature type="chain" id="PRO_5047472247" evidence="6">
    <location>
        <begin position="21"/>
        <end position="344"/>
    </location>
</feature>
<proteinExistence type="inferred from homology"/>
<dbReference type="Proteomes" id="UP000813463">
    <property type="component" value="Chromosome 3"/>
</dbReference>
<keyword evidence="3" id="KW-0964">Secreted</keyword>
<comment type="similarity">
    <text evidence="5">Belongs to the EXORDIUM family.</text>
</comment>
<reference evidence="7" key="1">
    <citation type="journal article" date="2021" name="Nat. Commun.">
        <title>Genomic analyses provide insights into spinach domestication and the genetic basis of agronomic traits.</title>
        <authorList>
            <person name="Cai X."/>
            <person name="Sun X."/>
            <person name="Xu C."/>
            <person name="Sun H."/>
            <person name="Wang X."/>
            <person name="Ge C."/>
            <person name="Zhang Z."/>
            <person name="Wang Q."/>
            <person name="Fei Z."/>
            <person name="Jiao C."/>
            <person name="Wang Q."/>
        </authorList>
    </citation>
    <scope>NUCLEOTIDE SEQUENCE [LARGE SCALE GENOMIC DNA]</scope>
    <source>
        <strain evidence="7">cv. Varoflay</strain>
    </source>
</reference>
<evidence type="ECO:0000256" key="6">
    <source>
        <dbReference type="SAM" id="SignalP"/>
    </source>
</evidence>
<dbReference type="GeneID" id="110782273"/>
<keyword evidence="2" id="KW-0052">Apoplast</keyword>
<feature type="signal peptide" evidence="6">
    <location>
        <begin position="1"/>
        <end position="20"/>
    </location>
</feature>
<evidence type="ECO:0000256" key="4">
    <source>
        <dbReference type="ARBA" id="ARBA00022729"/>
    </source>
</evidence>
<keyword evidence="4 6" id="KW-0732">Signal</keyword>
<gene>
    <name evidence="8" type="primary">LOC110782273</name>
</gene>
<comment type="subcellular location">
    <subcellularLocation>
        <location evidence="1">Secreted</location>
        <location evidence="1">Extracellular space</location>
        <location evidence="1">Apoplast</location>
    </subcellularLocation>
</comment>
<dbReference type="PANTHER" id="PTHR31279:SF7">
    <property type="entry name" value="PROTEIN EXORDIUM-LIKE 3"/>
    <property type="match status" value="1"/>
</dbReference>
<evidence type="ECO:0000256" key="5">
    <source>
        <dbReference type="ARBA" id="ARBA00023591"/>
    </source>
</evidence>
<evidence type="ECO:0000313" key="7">
    <source>
        <dbReference type="Proteomes" id="UP000813463"/>
    </source>
</evidence>
<name>A0A9R0I3D8_SPIOL</name>
<dbReference type="PANTHER" id="PTHR31279">
    <property type="entry name" value="PROTEIN EXORDIUM-LIKE 5"/>
    <property type="match status" value="1"/>
</dbReference>
<evidence type="ECO:0000313" key="8">
    <source>
        <dbReference type="RefSeq" id="XP_021842082.2"/>
    </source>
</evidence>
<evidence type="ECO:0000256" key="3">
    <source>
        <dbReference type="ARBA" id="ARBA00022525"/>
    </source>
</evidence>
<dbReference type="AlphaFoldDB" id="A0A9R0I3D8"/>
<evidence type="ECO:0000256" key="1">
    <source>
        <dbReference type="ARBA" id="ARBA00004271"/>
    </source>
</evidence>
<organism evidence="7 8">
    <name type="scientific">Spinacia oleracea</name>
    <name type="common">Spinach</name>
    <dbReference type="NCBI Taxonomy" id="3562"/>
    <lineage>
        <taxon>Eukaryota</taxon>
        <taxon>Viridiplantae</taxon>
        <taxon>Streptophyta</taxon>
        <taxon>Embryophyta</taxon>
        <taxon>Tracheophyta</taxon>
        <taxon>Spermatophyta</taxon>
        <taxon>Magnoliopsida</taxon>
        <taxon>eudicotyledons</taxon>
        <taxon>Gunneridae</taxon>
        <taxon>Pentapetalae</taxon>
        <taxon>Caryophyllales</taxon>
        <taxon>Chenopodiaceae</taxon>
        <taxon>Chenopodioideae</taxon>
        <taxon>Anserineae</taxon>
        <taxon>Spinacia</taxon>
    </lineage>
</organism>
<dbReference type="KEGG" id="soe:110782273"/>
<sequence>MLRLIHHLLPLLLILLFTAAQQVHSWRPWPNAVNNNSRSSTADFRFGPSKKFEGSSEFVDLKYHMGPVMTTNITVHIIWYGKWQPSQKRIIREFINSISADSVKPPSVSGWWKTVQLYTDQTGSNISRTVKIGSEKNDRFYSHGKSLTRLSVQSVIKSFITARTKPLPVTPKNGIYLLLTSPDVYVQDFCQQVCGFHYFTFPSIVGYTLPYAWVGNSAKLCPGICAYPFAVPTYIPGLKPVKAPNGDVGVEGMISVIAHEIAELVTNPLVNAWYAGPDPIAPVEIADLCEGIYGTGGGGSYTGQMLEGRDGATFNVNGIRRQFLIQWVWNHVVNYCTGPNALDQ</sequence>
<keyword evidence="7" id="KW-1185">Reference proteome</keyword>